<name>A0AAD4G4T7_BOLED</name>
<sequence>MAHAKRWKEEAELLVEEMQQIVLFWEWDAAHWDERGKTFRLDDCHILDGHCGYVQRQATLHHSFIQKCQSSWSDIIMLAKQLDQTKEAYNPATLSRMIEQAADNTNPDEDRGDC</sequence>
<keyword evidence="2" id="KW-1185">Reference proteome</keyword>
<evidence type="ECO:0000313" key="2">
    <source>
        <dbReference type="Proteomes" id="UP001194468"/>
    </source>
</evidence>
<dbReference type="EMBL" id="WHUW01000399">
    <property type="protein sequence ID" value="KAF8414947.1"/>
    <property type="molecule type" value="Genomic_DNA"/>
</dbReference>
<gene>
    <name evidence="1" type="ORF">L210DRAFT_3513073</name>
</gene>
<reference evidence="1" key="1">
    <citation type="submission" date="2019-10" db="EMBL/GenBank/DDBJ databases">
        <authorList>
            <consortium name="DOE Joint Genome Institute"/>
            <person name="Kuo A."/>
            <person name="Miyauchi S."/>
            <person name="Kiss E."/>
            <person name="Drula E."/>
            <person name="Kohler A."/>
            <person name="Sanchez-Garcia M."/>
            <person name="Andreopoulos B."/>
            <person name="Barry K.W."/>
            <person name="Bonito G."/>
            <person name="Buee M."/>
            <person name="Carver A."/>
            <person name="Chen C."/>
            <person name="Cichocki N."/>
            <person name="Clum A."/>
            <person name="Culley D."/>
            <person name="Crous P.W."/>
            <person name="Fauchery L."/>
            <person name="Girlanda M."/>
            <person name="Hayes R."/>
            <person name="Keri Z."/>
            <person name="LaButti K."/>
            <person name="Lipzen A."/>
            <person name="Lombard V."/>
            <person name="Magnuson J."/>
            <person name="Maillard F."/>
            <person name="Morin E."/>
            <person name="Murat C."/>
            <person name="Nolan M."/>
            <person name="Ohm R."/>
            <person name="Pangilinan J."/>
            <person name="Pereira M."/>
            <person name="Perotto S."/>
            <person name="Peter M."/>
            <person name="Riley R."/>
            <person name="Sitrit Y."/>
            <person name="Stielow B."/>
            <person name="Szollosi G."/>
            <person name="Zifcakova L."/>
            <person name="Stursova M."/>
            <person name="Spatafora J.W."/>
            <person name="Tedersoo L."/>
            <person name="Vaario L.-M."/>
            <person name="Yamada A."/>
            <person name="Yan M."/>
            <person name="Wang P."/>
            <person name="Xu J."/>
            <person name="Bruns T."/>
            <person name="Baldrian P."/>
            <person name="Vilgalys R."/>
            <person name="Henrissat B."/>
            <person name="Grigoriev I.V."/>
            <person name="Hibbett D."/>
            <person name="Nagy L.G."/>
            <person name="Martin F.M."/>
        </authorList>
    </citation>
    <scope>NUCLEOTIDE SEQUENCE</scope>
    <source>
        <strain evidence="1">BED1</strain>
    </source>
</reference>
<organism evidence="1 2">
    <name type="scientific">Boletus edulis BED1</name>
    <dbReference type="NCBI Taxonomy" id="1328754"/>
    <lineage>
        <taxon>Eukaryota</taxon>
        <taxon>Fungi</taxon>
        <taxon>Dikarya</taxon>
        <taxon>Basidiomycota</taxon>
        <taxon>Agaricomycotina</taxon>
        <taxon>Agaricomycetes</taxon>
        <taxon>Agaricomycetidae</taxon>
        <taxon>Boletales</taxon>
        <taxon>Boletineae</taxon>
        <taxon>Boletaceae</taxon>
        <taxon>Boletoideae</taxon>
        <taxon>Boletus</taxon>
    </lineage>
</organism>
<accession>A0AAD4G4T7</accession>
<reference evidence="1" key="2">
    <citation type="journal article" date="2020" name="Nat. Commun.">
        <title>Large-scale genome sequencing of mycorrhizal fungi provides insights into the early evolution of symbiotic traits.</title>
        <authorList>
            <person name="Miyauchi S."/>
            <person name="Kiss E."/>
            <person name="Kuo A."/>
            <person name="Drula E."/>
            <person name="Kohler A."/>
            <person name="Sanchez-Garcia M."/>
            <person name="Morin E."/>
            <person name="Andreopoulos B."/>
            <person name="Barry K.W."/>
            <person name="Bonito G."/>
            <person name="Buee M."/>
            <person name="Carver A."/>
            <person name="Chen C."/>
            <person name="Cichocki N."/>
            <person name="Clum A."/>
            <person name="Culley D."/>
            <person name="Crous P.W."/>
            <person name="Fauchery L."/>
            <person name="Girlanda M."/>
            <person name="Hayes R.D."/>
            <person name="Keri Z."/>
            <person name="LaButti K."/>
            <person name="Lipzen A."/>
            <person name="Lombard V."/>
            <person name="Magnuson J."/>
            <person name="Maillard F."/>
            <person name="Murat C."/>
            <person name="Nolan M."/>
            <person name="Ohm R.A."/>
            <person name="Pangilinan J."/>
            <person name="Pereira M.F."/>
            <person name="Perotto S."/>
            <person name="Peter M."/>
            <person name="Pfister S."/>
            <person name="Riley R."/>
            <person name="Sitrit Y."/>
            <person name="Stielow J.B."/>
            <person name="Szollosi G."/>
            <person name="Zifcakova L."/>
            <person name="Stursova M."/>
            <person name="Spatafora J.W."/>
            <person name="Tedersoo L."/>
            <person name="Vaario L.M."/>
            <person name="Yamada A."/>
            <person name="Yan M."/>
            <person name="Wang P."/>
            <person name="Xu J."/>
            <person name="Bruns T."/>
            <person name="Baldrian P."/>
            <person name="Vilgalys R."/>
            <person name="Dunand C."/>
            <person name="Henrissat B."/>
            <person name="Grigoriev I.V."/>
            <person name="Hibbett D."/>
            <person name="Nagy L.G."/>
            <person name="Martin F.M."/>
        </authorList>
    </citation>
    <scope>NUCLEOTIDE SEQUENCE</scope>
    <source>
        <strain evidence="1">BED1</strain>
    </source>
</reference>
<comment type="caution">
    <text evidence="1">The sequence shown here is derived from an EMBL/GenBank/DDBJ whole genome shotgun (WGS) entry which is preliminary data.</text>
</comment>
<protein>
    <submittedName>
        <fullName evidence="1">Uncharacterized protein</fullName>
    </submittedName>
</protein>
<dbReference type="AlphaFoldDB" id="A0AAD4G4T7"/>
<dbReference type="Proteomes" id="UP001194468">
    <property type="component" value="Unassembled WGS sequence"/>
</dbReference>
<evidence type="ECO:0000313" key="1">
    <source>
        <dbReference type="EMBL" id="KAF8414947.1"/>
    </source>
</evidence>
<proteinExistence type="predicted"/>